<proteinExistence type="predicted"/>
<dbReference type="Proteomes" id="UP000685013">
    <property type="component" value="Chromosome 3"/>
</dbReference>
<evidence type="ECO:0000313" key="2">
    <source>
        <dbReference type="Proteomes" id="UP000685013"/>
    </source>
</evidence>
<comment type="caution">
    <text evidence="1">The sequence shown here is derived from an EMBL/GenBank/DDBJ whole genome shotgun (WGS) entry which is preliminary data.</text>
</comment>
<accession>A0AAV6NWQ9</accession>
<organism evidence="1 2">
    <name type="scientific">Cucurbita argyrosperma subsp. sororia</name>
    <dbReference type="NCBI Taxonomy" id="37648"/>
    <lineage>
        <taxon>Eukaryota</taxon>
        <taxon>Viridiplantae</taxon>
        <taxon>Streptophyta</taxon>
        <taxon>Embryophyta</taxon>
        <taxon>Tracheophyta</taxon>
        <taxon>Spermatophyta</taxon>
        <taxon>Magnoliopsida</taxon>
        <taxon>eudicotyledons</taxon>
        <taxon>Gunneridae</taxon>
        <taxon>Pentapetalae</taxon>
        <taxon>rosids</taxon>
        <taxon>fabids</taxon>
        <taxon>Cucurbitales</taxon>
        <taxon>Cucurbitaceae</taxon>
        <taxon>Cucurbiteae</taxon>
        <taxon>Cucurbita</taxon>
    </lineage>
</organism>
<gene>
    <name evidence="1" type="primary">EBP1</name>
    <name evidence="1" type="ORF">SDJN03_04183</name>
</gene>
<name>A0AAV6NWQ9_9ROSI</name>
<evidence type="ECO:0000313" key="1">
    <source>
        <dbReference type="EMBL" id="KAG6603574.1"/>
    </source>
</evidence>
<protein>
    <submittedName>
        <fullName evidence="1">ERBB-3 BINDING PROTEIN 1</fullName>
    </submittedName>
</protein>
<reference evidence="1 2" key="1">
    <citation type="journal article" date="2021" name="Hortic Res">
        <title>The domestication of Cucurbita argyrosperma as revealed by the genome of its wild relative.</title>
        <authorList>
            <person name="Barrera-Redondo J."/>
            <person name="Sanchez-de la Vega G."/>
            <person name="Aguirre-Liguori J.A."/>
            <person name="Castellanos-Morales G."/>
            <person name="Gutierrez-Guerrero Y.T."/>
            <person name="Aguirre-Dugua X."/>
            <person name="Aguirre-Planter E."/>
            <person name="Tenaillon M.I."/>
            <person name="Lira-Saade R."/>
            <person name="Eguiarte L.E."/>
        </authorList>
    </citation>
    <scope>NUCLEOTIDE SEQUENCE [LARGE SCALE GENOMIC DNA]</scope>
    <source>
        <strain evidence="1">JBR-2021</strain>
    </source>
</reference>
<keyword evidence="2" id="KW-1185">Reference proteome</keyword>
<dbReference type="EMBL" id="JAGKQH010000003">
    <property type="protein sequence ID" value="KAG6603574.1"/>
    <property type="molecule type" value="Genomic_DNA"/>
</dbReference>
<sequence length="85" mass="9780">MSSDDEREEVELDLSSPDVVTNYKNVAEIVNGKLATLARVYMLNKRYVFPVLDEGNFAEVDISWMMPMVSIVQNTYKTYCHDNLL</sequence>
<feature type="non-terminal residue" evidence="1">
    <location>
        <position position="1"/>
    </location>
</feature>
<dbReference type="AlphaFoldDB" id="A0AAV6NWQ9"/>